<dbReference type="AlphaFoldDB" id="A0AAW2CSE8"/>
<reference evidence="2 3" key="1">
    <citation type="submission" date="2024-01" db="EMBL/GenBank/DDBJ databases">
        <title>A telomere-to-telomere, gap-free genome of sweet tea (Lithocarpus litseifolius).</title>
        <authorList>
            <person name="Zhou J."/>
        </authorList>
    </citation>
    <scope>NUCLEOTIDE SEQUENCE [LARGE SCALE GENOMIC DNA]</scope>
    <source>
        <strain evidence="2">Zhou-2022a</strain>
        <tissue evidence="2">Leaf</tissue>
    </source>
</reference>
<dbReference type="EMBL" id="JAZDWU010000006">
    <property type="protein sequence ID" value="KAK9999664.1"/>
    <property type="molecule type" value="Genomic_DNA"/>
</dbReference>
<keyword evidence="3" id="KW-1185">Reference proteome</keyword>
<protein>
    <submittedName>
        <fullName evidence="2">Uncharacterized protein</fullName>
    </submittedName>
</protein>
<gene>
    <name evidence="2" type="ORF">SO802_019267</name>
</gene>
<evidence type="ECO:0000313" key="3">
    <source>
        <dbReference type="Proteomes" id="UP001459277"/>
    </source>
</evidence>
<evidence type="ECO:0000313" key="2">
    <source>
        <dbReference type="EMBL" id="KAK9999664.1"/>
    </source>
</evidence>
<feature type="chain" id="PRO_5043845025" evidence="1">
    <location>
        <begin position="19"/>
        <end position="166"/>
    </location>
</feature>
<accession>A0AAW2CSE8</accession>
<name>A0AAW2CSE8_9ROSI</name>
<keyword evidence="1" id="KW-0732">Signal</keyword>
<comment type="caution">
    <text evidence="2">The sequence shown here is derived from an EMBL/GenBank/DDBJ whole genome shotgun (WGS) entry which is preliminary data.</text>
</comment>
<evidence type="ECO:0000256" key="1">
    <source>
        <dbReference type="SAM" id="SignalP"/>
    </source>
</evidence>
<feature type="signal peptide" evidence="1">
    <location>
        <begin position="1"/>
        <end position="18"/>
    </location>
</feature>
<sequence>MFLVCLSCIFCFTIEISARVELPHLFNARVSPFDRIQPRQSQRHLQPLQILHKLLAHRRRIEAPNRARALADAFPFVRREEPNRLGHKSLEAVRLGDAREKAERLLEAEAGEVVARRNIGEDNEAAMAVGSDLAEHVEEDLDEPGIDGGDVSLALVVGERREPFED</sequence>
<proteinExistence type="predicted"/>
<organism evidence="2 3">
    <name type="scientific">Lithocarpus litseifolius</name>
    <dbReference type="NCBI Taxonomy" id="425828"/>
    <lineage>
        <taxon>Eukaryota</taxon>
        <taxon>Viridiplantae</taxon>
        <taxon>Streptophyta</taxon>
        <taxon>Embryophyta</taxon>
        <taxon>Tracheophyta</taxon>
        <taxon>Spermatophyta</taxon>
        <taxon>Magnoliopsida</taxon>
        <taxon>eudicotyledons</taxon>
        <taxon>Gunneridae</taxon>
        <taxon>Pentapetalae</taxon>
        <taxon>rosids</taxon>
        <taxon>fabids</taxon>
        <taxon>Fagales</taxon>
        <taxon>Fagaceae</taxon>
        <taxon>Lithocarpus</taxon>
    </lineage>
</organism>
<dbReference type="Proteomes" id="UP001459277">
    <property type="component" value="Unassembled WGS sequence"/>
</dbReference>